<protein>
    <submittedName>
        <fullName evidence="1">MOB kinase activator family</fullName>
    </submittedName>
</protein>
<name>A0A2U1MKW3_ARTAN</name>
<evidence type="ECO:0000313" key="2">
    <source>
        <dbReference type="Proteomes" id="UP000245207"/>
    </source>
</evidence>
<keyword evidence="1" id="KW-0808">Transferase</keyword>
<sequence length="111" mass="12559">MSTRFINPKMSMHQPDLLQRLLPFDKIVSEMWVKNWPTHGLGDLFAKFGEFGKNGLVWYNILHVEGVAAGIEDIDGKWAQLKKHIDATLGSGNLRKVACLPLGEDLNKWLT</sequence>
<dbReference type="STRING" id="35608.A0A2U1MKW3"/>
<organism evidence="1 2">
    <name type="scientific">Artemisia annua</name>
    <name type="common">Sweet wormwood</name>
    <dbReference type="NCBI Taxonomy" id="35608"/>
    <lineage>
        <taxon>Eukaryota</taxon>
        <taxon>Viridiplantae</taxon>
        <taxon>Streptophyta</taxon>
        <taxon>Embryophyta</taxon>
        <taxon>Tracheophyta</taxon>
        <taxon>Spermatophyta</taxon>
        <taxon>Magnoliopsida</taxon>
        <taxon>eudicotyledons</taxon>
        <taxon>Gunneridae</taxon>
        <taxon>Pentapetalae</taxon>
        <taxon>asterids</taxon>
        <taxon>campanulids</taxon>
        <taxon>Asterales</taxon>
        <taxon>Asteraceae</taxon>
        <taxon>Asteroideae</taxon>
        <taxon>Anthemideae</taxon>
        <taxon>Artemisiinae</taxon>
        <taxon>Artemisia</taxon>
    </lineage>
</organism>
<gene>
    <name evidence="1" type="ORF">CTI12_AA370210</name>
</gene>
<proteinExistence type="predicted"/>
<dbReference type="GO" id="GO:0016301">
    <property type="term" value="F:kinase activity"/>
    <property type="evidence" value="ECO:0007669"/>
    <property type="project" value="UniProtKB-KW"/>
</dbReference>
<keyword evidence="2" id="KW-1185">Reference proteome</keyword>
<dbReference type="EMBL" id="PKPP01004993">
    <property type="protein sequence ID" value="PWA61910.1"/>
    <property type="molecule type" value="Genomic_DNA"/>
</dbReference>
<comment type="caution">
    <text evidence="1">The sequence shown here is derived from an EMBL/GenBank/DDBJ whole genome shotgun (WGS) entry which is preliminary data.</text>
</comment>
<accession>A0A2U1MKW3</accession>
<reference evidence="1 2" key="1">
    <citation type="journal article" date="2018" name="Mol. Plant">
        <title>The genome of Artemisia annua provides insight into the evolution of Asteraceae family and artemisinin biosynthesis.</title>
        <authorList>
            <person name="Shen Q."/>
            <person name="Zhang L."/>
            <person name="Liao Z."/>
            <person name="Wang S."/>
            <person name="Yan T."/>
            <person name="Shi P."/>
            <person name="Liu M."/>
            <person name="Fu X."/>
            <person name="Pan Q."/>
            <person name="Wang Y."/>
            <person name="Lv Z."/>
            <person name="Lu X."/>
            <person name="Zhang F."/>
            <person name="Jiang W."/>
            <person name="Ma Y."/>
            <person name="Chen M."/>
            <person name="Hao X."/>
            <person name="Li L."/>
            <person name="Tang Y."/>
            <person name="Lv G."/>
            <person name="Zhou Y."/>
            <person name="Sun X."/>
            <person name="Brodelius P.E."/>
            <person name="Rose J.K.C."/>
            <person name="Tang K."/>
        </authorList>
    </citation>
    <scope>NUCLEOTIDE SEQUENCE [LARGE SCALE GENOMIC DNA]</scope>
    <source>
        <strain evidence="2">cv. Huhao1</strain>
        <tissue evidence="1">Leaf</tissue>
    </source>
</reference>
<dbReference type="Proteomes" id="UP000245207">
    <property type="component" value="Unassembled WGS sequence"/>
</dbReference>
<evidence type="ECO:0000313" key="1">
    <source>
        <dbReference type="EMBL" id="PWA61910.1"/>
    </source>
</evidence>
<keyword evidence="1" id="KW-0418">Kinase</keyword>
<dbReference type="OrthoDB" id="8170117at2759"/>
<dbReference type="AlphaFoldDB" id="A0A2U1MKW3"/>